<feature type="domain" description="UBC core" evidence="3">
    <location>
        <begin position="208"/>
        <end position="259"/>
    </location>
</feature>
<dbReference type="InterPro" id="IPR000608">
    <property type="entry name" value="UBC"/>
</dbReference>
<evidence type="ECO:0000256" key="1">
    <source>
        <dbReference type="ARBA" id="ARBA00007736"/>
    </source>
</evidence>
<comment type="similarity">
    <text evidence="1">Belongs to the NECAP family.</text>
</comment>
<dbReference type="Gene3D" id="3.10.110.10">
    <property type="entry name" value="Ubiquitin Conjugating Enzyme"/>
    <property type="match status" value="1"/>
</dbReference>
<dbReference type="InterPro" id="IPR011993">
    <property type="entry name" value="PH-like_dom_sf"/>
</dbReference>
<dbReference type="Gene3D" id="2.30.29.30">
    <property type="entry name" value="Pleckstrin-homology domain (PH domain)/Phosphotyrosine-binding domain (PTB)"/>
    <property type="match status" value="1"/>
</dbReference>
<dbReference type="PROSITE" id="PS50127">
    <property type="entry name" value="UBC_2"/>
    <property type="match status" value="1"/>
</dbReference>
<dbReference type="Proteomes" id="UP000271162">
    <property type="component" value="Unassembled WGS sequence"/>
</dbReference>
<evidence type="ECO:0000256" key="2">
    <source>
        <dbReference type="SAM" id="MobiDB-lite"/>
    </source>
</evidence>
<evidence type="ECO:0000313" key="6">
    <source>
        <dbReference type="WBParaSite" id="NBR_0000225401-mRNA-1"/>
    </source>
</evidence>
<organism evidence="6">
    <name type="scientific">Nippostrongylus brasiliensis</name>
    <name type="common">Rat hookworm</name>
    <dbReference type="NCBI Taxonomy" id="27835"/>
    <lineage>
        <taxon>Eukaryota</taxon>
        <taxon>Metazoa</taxon>
        <taxon>Ecdysozoa</taxon>
        <taxon>Nematoda</taxon>
        <taxon>Chromadorea</taxon>
        <taxon>Rhabditida</taxon>
        <taxon>Rhabditina</taxon>
        <taxon>Rhabditomorpha</taxon>
        <taxon>Strongyloidea</taxon>
        <taxon>Heligmosomidae</taxon>
        <taxon>Nippostrongylus</taxon>
    </lineage>
</organism>
<evidence type="ECO:0000313" key="5">
    <source>
        <dbReference type="Proteomes" id="UP000271162"/>
    </source>
</evidence>
<dbReference type="CDD" id="cd13228">
    <property type="entry name" value="PHear_NECAP"/>
    <property type="match status" value="1"/>
</dbReference>
<accession>A0A0N4XIA2</accession>
<dbReference type="AlphaFoldDB" id="A0A0N4XIA2"/>
<dbReference type="SUPFAM" id="SSF50729">
    <property type="entry name" value="PH domain-like"/>
    <property type="match status" value="1"/>
</dbReference>
<keyword evidence="5" id="KW-1185">Reference proteome</keyword>
<dbReference type="InterPro" id="IPR012466">
    <property type="entry name" value="NECAP_PHear"/>
</dbReference>
<gene>
    <name evidence="4" type="ORF">NBR_LOCUS2255</name>
</gene>
<feature type="region of interest" description="Disordered" evidence="2">
    <location>
        <begin position="131"/>
        <end position="184"/>
    </location>
</feature>
<name>A0A0N4XIA2_NIPBR</name>
<dbReference type="InterPro" id="IPR016135">
    <property type="entry name" value="UBQ-conjugating_enzyme/RWD"/>
</dbReference>
<dbReference type="EMBL" id="UYSL01002437">
    <property type="protein sequence ID" value="VDL65844.1"/>
    <property type="molecule type" value="Genomic_DNA"/>
</dbReference>
<dbReference type="SUPFAM" id="SSF54495">
    <property type="entry name" value="UBC-like"/>
    <property type="match status" value="1"/>
</dbReference>
<dbReference type="GO" id="GO:0030125">
    <property type="term" value="C:clathrin vesicle coat"/>
    <property type="evidence" value="ECO:0007669"/>
    <property type="project" value="TreeGrafter"/>
</dbReference>
<protein>
    <submittedName>
        <fullName evidence="6">UBIQUITIN_CONJUGAT_2 domain-containing protein</fullName>
    </submittedName>
</protein>
<dbReference type="PANTHER" id="PTHR12847">
    <property type="entry name" value="ATP-BINDING CASSETTE ABC TRANSPORTER-RELATED"/>
    <property type="match status" value="1"/>
</dbReference>
<dbReference type="GO" id="GO:0006897">
    <property type="term" value="P:endocytosis"/>
    <property type="evidence" value="ECO:0007669"/>
    <property type="project" value="InterPro"/>
</dbReference>
<dbReference type="WBParaSite" id="NBR_0000225401-mRNA-1">
    <property type="protein sequence ID" value="NBR_0000225401-mRNA-1"/>
    <property type="gene ID" value="NBR_0000225401"/>
</dbReference>
<reference evidence="6" key="1">
    <citation type="submission" date="2017-02" db="UniProtKB">
        <authorList>
            <consortium name="WormBaseParasite"/>
        </authorList>
    </citation>
    <scope>IDENTIFICATION</scope>
</reference>
<dbReference type="PANTHER" id="PTHR12847:SF9">
    <property type="entry name" value="NECAP-LIKE PROTEIN CG9132"/>
    <property type="match status" value="1"/>
</dbReference>
<evidence type="ECO:0000259" key="3">
    <source>
        <dbReference type="PROSITE" id="PS50127"/>
    </source>
</evidence>
<dbReference type="OMA" id="LTTNRGH"/>
<evidence type="ECO:0000313" key="4">
    <source>
        <dbReference type="EMBL" id="VDL65844.1"/>
    </source>
</evidence>
<sequence>MEEEYESVSLVKPEIFVYRIPPLTTNRGHKLDGANEIGALYAKCPIESFPGVCIEPVTDSSRYFVIRLKNDAGQTAFVGCGFADRGDSFDLNVALQDHFKYIEKSAELDQANVAQPALDLAFKEGQTISIKIGKKGPDGQPAPARPRPQPHSAGGDVPLLPPPPGGSTARIRGPPAKPAAGDVGTSNLLEMWTGSPCFPKPPTNPHPTAVRRLQRDYERIMREPIDGIVTVPDEGNILQWHYVLRGSPDTPYEGIFFHI</sequence>
<proteinExistence type="inferred from homology"/>
<dbReference type="STRING" id="27835.A0A0N4XIA2"/>
<dbReference type="Pfam" id="PF07933">
    <property type="entry name" value="DUF1681"/>
    <property type="match status" value="1"/>
</dbReference>
<reference evidence="4 5" key="2">
    <citation type="submission" date="2018-11" db="EMBL/GenBank/DDBJ databases">
        <authorList>
            <consortium name="Pathogen Informatics"/>
        </authorList>
    </citation>
    <scope>NUCLEOTIDE SEQUENCE [LARGE SCALE GENOMIC DNA]</scope>
</reference>